<dbReference type="Proteomes" id="UP001149090">
    <property type="component" value="Unassembled WGS sequence"/>
</dbReference>
<evidence type="ECO:0000256" key="1">
    <source>
        <dbReference type="SAM" id="Phobius"/>
    </source>
</evidence>
<reference evidence="2" key="1">
    <citation type="submission" date="2022-10" db="EMBL/GenBank/DDBJ databases">
        <title>Novel sulphate-reducing endosymbionts in the free-living metamonad Anaeramoeba.</title>
        <authorList>
            <person name="Jerlstrom-Hultqvist J."/>
            <person name="Cepicka I."/>
            <person name="Gallot-Lavallee L."/>
            <person name="Salas-Leiva D."/>
            <person name="Curtis B.A."/>
            <person name="Zahonova K."/>
            <person name="Pipaliya S."/>
            <person name="Dacks J."/>
            <person name="Roger A.J."/>
        </authorList>
    </citation>
    <scope>NUCLEOTIDE SEQUENCE</scope>
    <source>
        <strain evidence="2">BMAN</strain>
    </source>
</reference>
<keyword evidence="3" id="KW-1185">Reference proteome</keyword>
<organism evidence="2 3">
    <name type="scientific">Anaeramoeba ignava</name>
    <name type="common">Anaerobic marine amoeba</name>
    <dbReference type="NCBI Taxonomy" id="1746090"/>
    <lineage>
        <taxon>Eukaryota</taxon>
        <taxon>Metamonada</taxon>
        <taxon>Anaeramoebidae</taxon>
        <taxon>Anaeramoeba</taxon>
    </lineage>
</organism>
<accession>A0A9Q0R7X3</accession>
<gene>
    <name evidence="2" type="ORF">M0811_11920</name>
</gene>
<keyword evidence="1" id="KW-0472">Membrane</keyword>
<proteinExistence type="predicted"/>
<name>A0A9Q0R7X3_ANAIG</name>
<evidence type="ECO:0000313" key="3">
    <source>
        <dbReference type="Proteomes" id="UP001149090"/>
    </source>
</evidence>
<dbReference type="InterPro" id="IPR011047">
    <property type="entry name" value="Quinoprotein_ADH-like_sf"/>
</dbReference>
<sequence length="378" mass="41305">MLIQVLLQKISKNCSSNLTKDATYLTPQFKKPSVILIDEQDDIAYIGFSTEGNIVISRFDLLEFKVSDSIYASTINAAIVSGHLDKENGFLYFGTDSETLTVIKVDFVNFEIVEEKSLITLPNSHLATSVFDVANDMIYFGVNDDNDTYVIKVSSPDLSVQSNISYNDSQISQGAIDVSHGFMYFLLSDSVGGSSFAKIQISNFAPISNVSITQTSIKSLVLDSQHEVLFCGTYSIVEGYGVSDSAVCQVDLSDFSFRTCIGINDTNGFPTGFLEPSGSFVYFASDDSPIQIFKFSSSSLEVIENITLTSGNDFAWSSAADTSTGFVYIGTDQEPTRLVKIQAFTPPDPTPSPPPSSSNQIVFSILFFGFLVLLNFYD</sequence>
<protein>
    <submittedName>
        <fullName evidence="2">Uncharacterized protein</fullName>
    </submittedName>
</protein>
<comment type="caution">
    <text evidence="2">The sequence shown here is derived from an EMBL/GenBank/DDBJ whole genome shotgun (WGS) entry which is preliminary data.</text>
</comment>
<feature type="transmembrane region" description="Helical" evidence="1">
    <location>
        <begin position="361"/>
        <end position="377"/>
    </location>
</feature>
<dbReference type="EMBL" id="JAPDFW010000108">
    <property type="protein sequence ID" value="KAJ5069164.1"/>
    <property type="molecule type" value="Genomic_DNA"/>
</dbReference>
<keyword evidence="1" id="KW-0812">Transmembrane</keyword>
<dbReference type="SUPFAM" id="SSF50998">
    <property type="entry name" value="Quinoprotein alcohol dehydrogenase-like"/>
    <property type="match status" value="1"/>
</dbReference>
<keyword evidence="1" id="KW-1133">Transmembrane helix</keyword>
<evidence type="ECO:0000313" key="2">
    <source>
        <dbReference type="EMBL" id="KAJ5069164.1"/>
    </source>
</evidence>
<dbReference type="AlphaFoldDB" id="A0A9Q0R7X3"/>